<dbReference type="PROSITE" id="PS00022">
    <property type="entry name" value="EGF_1"/>
    <property type="match status" value="4"/>
</dbReference>
<dbReference type="PROSITE" id="PS50026">
    <property type="entry name" value="EGF_3"/>
    <property type="match status" value="3"/>
</dbReference>
<name>D2V6Z6_NAEGR</name>
<dbReference type="KEGG" id="ngr:NAEGRDRAFT_64611"/>
<dbReference type="PROSITE" id="PS01186">
    <property type="entry name" value="EGF_2"/>
    <property type="match status" value="5"/>
</dbReference>
<dbReference type="Gene3D" id="2.10.25.10">
    <property type="entry name" value="Laminin"/>
    <property type="match status" value="2"/>
</dbReference>
<comment type="caution">
    <text evidence="3">Lacks conserved residue(s) required for the propagation of feature annotation.</text>
</comment>
<keyword evidence="5" id="KW-0812">Transmembrane</keyword>
<reference evidence="7 8" key="1">
    <citation type="journal article" date="2010" name="Cell">
        <title>The genome of Naegleria gruberi illuminates early eukaryotic versatility.</title>
        <authorList>
            <person name="Fritz-Laylin L.K."/>
            <person name="Prochnik S.E."/>
            <person name="Ginger M.L."/>
            <person name="Dacks J.B."/>
            <person name="Carpenter M.L."/>
            <person name="Field M.C."/>
            <person name="Kuo A."/>
            <person name="Paredez A."/>
            <person name="Chapman J."/>
            <person name="Pham J."/>
            <person name="Shu S."/>
            <person name="Neupane R."/>
            <person name="Cipriano M."/>
            <person name="Mancuso J."/>
            <person name="Tu H."/>
            <person name="Salamov A."/>
            <person name="Lindquist E."/>
            <person name="Shapiro H."/>
            <person name="Lucas S."/>
            <person name="Grigoriev I.V."/>
            <person name="Cande W.Z."/>
            <person name="Fulton C."/>
            <person name="Rokhsar D.S."/>
            <person name="Dawson S.C."/>
        </authorList>
    </citation>
    <scope>NUCLEOTIDE SEQUENCE [LARGE SCALE GENOMIC DNA]</scope>
    <source>
        <strain evidence="7 8">NEG-M</strain>
    </source>
</reference>
<evidence type="ECO:0000259" key="6">
    <source>
        <dbReference type="PROSITE" id="PS50026"/>
    </source>
</evidence>
<dbReference type="Pfam" id="PF02010">
    <property type="entry name" value="REJ"/>
    <property type="match status" value="1"/>
</dbReference>
<dbReference type="Pfam" id="PF07974">
    <property type="entry name" value="EGF_2"/>
    <property type="match status" value="1"/>
</dbReference>
<dbReference type="PANTHER" id="PTHR14949:SF56">
    <property type="entry name" value="EGF-LIKE-DOMAIN, MULTIPLE 7"/>
    <property type="match status" value="1"/>
</dbReference>
<organism evidence="8">
    <name type="scientific">Naegleria gruberi</name>
    <name type="common">Amoeba</name>
    <dbReference type="NCBI Taxonomy" id="5762"/>
    <lineage>
        <taxon>Eukaryota</taxon>
        <taxon>Discoba</taxon>
        <taxon>Heterolobosea</taxon>
        <taxon>Tetramitia</taxon>
        <taxon>Eutetramitia</taxon>
        <taxon>Vahlkampfiidae</taxon>
        <taxon>Naegleria</taxon>
    </lineage>
</organism>
<evidence type="ECO:0000313" key="8">
    <source>
        <dbReference type="Proteomes" id="UP000006671"/>
    </source>
</evidence>
<dbReference type="GO" id="GO:0005102">
    <property type="term" value="F:signaling receptor binding"/>
    <property type="evidence" value="ECO:0007669"/>
    <property type="project" value="TreeGrafter"/>
</dbReference>
<keyword evidence="2 3" id="KW-1015">Disulfide bond</keyword>
<feature type="transmembrane region" description="Helical" evidence="5">
    <location>
        <begin position="2395"/>
        <end position="2424"/>
    </location>
</feature>
<accession>D2V6Z6</accession>
<feature type="region of interest" description="Disordered" evidence="4">
    <location>
        <begin position="1178"/>
        <end position="1220"/>
    </location>
</feature>
<dbReference type="SMART" id="SM00181">
    <property type="entry name" value="EGF"/>
    <property type="match status" value="5"/>
</dbReference>
<feature type="disulfide bond" evidence="3">
    <location>
        <begin position="1351"/>
        <end position="1360"/>
    </location>
</feature>
<feature type="compositionally biased region" description="Low complexity" evidence="4">
    <location>
        <begin position="1190"/>
        <end position="1215"/>
    </location>
</feature>
<keyword evidence="3" id="KW-0245">EGF-like domain</keyword>
<dbReference type="InterPro" id="IPR000742">
    <property type="entry name" value="EGF"/>
</dbReference>
<keyword evidence="1" id="KW-0732">Signal</keyword>
<dbReference type="InterPro" id="IPR002859">
    <property type="entry name" value="PKD/REJ-like"/>
</dbReference>
<keyword evidence="5" id="KW-0472">Membrane</keyword>
<dbReference type="EMBL" id="GG738855">
    <property type="protein sequence ID" value="EFC47167.1"/>
    <property type="molecule type" value="Genomic_DNA"/>
</dbReference>
<protein>
    <submittedName>
        <fullName evidence="7">Predicted protein</fullName>
    </submittedName>
</protein>
<evidence type="ECO:0000313" key="7">
    <source>
        <dbReference type="EMBL" id="EFC47167.1"/>
    </source>
</evidence>
<feature type="domain" description="EGF-like" evidence="6">
    <location>
        <begin position="991"/>
        <end position="1023"/>
    </location>
</feature>
<dbReference type="InterPro" id="IPR011042">
    <property type="entry name" value="6-blade_b-propeller_TolB-like"/>
</dbReference>
<dbReference type="VEuPathDB" id="AmoebaDB:NAEGRDRAFT_64611"/>
<feature type="domain" description="EGF-like" evidence="6">
    <location>
        <begin position="944"/>
        <end position="983"/>
    </location>
</feature>
<dbReference type="Proteomes" id="UP000006671">
    <property type="component" value="Unassembled WGS sequence"/>
</dbReference>
<proteinExistence type="predicted"/>
<dbReference type="eggNOG" id="KOG1225">
    <property type="taxonomic scope" value="Eukaryota"/>
</dbReference>
<dbReference type="RefSeq" id="XP_002679911.1">
    <property type="nucleotide sequence ID" value="XM_002679865.1"/>
</dbReference>
<dbReference type="PANTHER" id="PTHR14949">
    <property type="entry name" value="EGF-LIKE-DOMAIN, MULTIPLE 7, 8"/>
    <property type="match status" value="1"/>
</dbReference>
<evidence type="ECO:0000256" key="1">
    <source>
        <dbReference type="ARBA" id="ARBA00022729"/>
    </source>
</evidence>
<dbReference type="InterPro" id="IPR013111">
    <property type="entry name" value="EGF_extracell"/>
</dbReference>
<dbReference type="Gene3D" id="2.120.10.30">
    <property type="entry name" value="TolB, C-terminal domain"/>
    <property type="match status" value="2"/>
</dbReference>
<evidence type="ECO:0000256" key="4">
    <source>
        <dbReference type="SAM" id="MobiDB-lite"/>
    </source>
</evidence>
<dbReference type="OrthoDB" id="283575at2759"/>
<feature type="compositionally biased region" description="Polar residues" evidence="4">
    <location>
        <begin position="1178"/>
        <end position="1189"/>
    </location>
</feature>
<dbReference type="InterPro" id="IPR050969">
    <property type="entry name" value="Dev_Signal_Modulators"/>
</dbReference>
<evidence type="ECO:0000256" key="3">
    <source>
        <dbReference type="PROSITE-ProRule" id="PRU00076"/>
    </source>
</evidence>
<dbReference type="GO" id="GO:0009986">
    <property type="term" value="C:cell surface"/>
    <property type="evidence" value="ECO:0007669"/>
    <property type="project" value="TreeGrafter"/>
</dbReference>
<evidence type="ECO:0000256" key="5">
    <source>
        <dbReference type="SAM" id="Phobius"/>
    </source>
</evidence>
<dbReference type="GO" id="GO:0005576">
    <property type="term" value="C:extracellular region"/>
    <property type="evidence" value="ECO:0007669"/>
    <property type="project" value="TreeGrafter"/>
</dbReference>
<sequence>MSFNSYQKETLVKNTDTTLEVPADIAKIEPSSLCVMDNGDIIFVEKTILKRFKSSSKTVELFLGKGSRTDDGVDSKSVDSTSASMNNVVSVFKSPATGDCVYMDQKRVRMISKTTNLVTTIAGSLTSTNTSDGQFATSAKFFPKAFTIDEYGNLYVVDFNVRIRKVSNTTKMVSAFSGATGTSASTLPIDGSPANTNLGSISSLLAKNDIVYFTVSNAILKVVNGAYYTVAGSWIACTPNATFEGDAKSACFDQPKLVTISDGEILLTDNSLTIRKIDRNGVIKIVAGTGSDIIDISRQDQMFQNVTFLLAGISVEKKNNELEYYLSIGGAIFKAFEKSTISAIVKKSLNLSYSSYDYGLQFKSAKKIAQVFRNGDILIIDPDNQTLYRFSRQTGILSLFTKLDITVTMLFVEDLNYSFLYMASTITSWKIYKFYLKTKSLELIAGNDTGIFYKFDGQKALETRIYGIDDIKIHNHLLYYRDMSLNRIMELNPNTGELRSYFGNGEAQGKAVGGINGHLLGSEFIRESASPGIMTFDLNGVLYIRNTNIVVYIDKDKKLRRFIGKNGVSGLNLYYPVPIEDVLIGGSSTIRFHPTSGNCYLNIYNSTFSSIYQVSNGMLTEEIRVPVSTSVDFALTSNGSIYYLHDGLKVRHKGAGTSEVLISLGTYNRICLSGNDTLILSTVNSLIYKYNINTRVQTSLSLYTWKYIRTIHCSMNSSDVYVSDFPVTNPVTYSITKITNSYTSVVSVIKSPYLPYDIDSVASSPSGELYLLATNAVLYQLDSNTTLEPIGGLKINTTYSLQPMSRYALWSIAPNGDVYFREYEDDNPLRIASPSANIATIIPGNGTLYNPTTLNGYNNVFGEEFTKDGYLFIMSMFNGEKIPDGKTLTYSPFTGLYFYSDFDYKFGQTTKTRDGDYLYLTTSYGIERLSVDCVRDRYGFCYQEDPFCFGIHYNNVSACGGQGVCFDYNSCECEEGYFGQDCSLRLCFGTLSNESELVCSGNGKCNDTDTCQCNDGYFSTQCEITTCFGILSNDTSVCSSHGNCSSWNNCSCLEGYYGIYCNESKSFGNENNTISNNTFQSNETHIENTTISSNSTLNSTISNSTFEITNSSQIENSTLQSNNSNSNNVSVINNTTEQGTNNSLISNETLNNSTDISNHSMVNDTLVSNSTYHGTNFTQMNNDSTVRNDTNINLHSNSTNNSSISNNTVSNSNTTEGRNYTQFNDTMRNETISSNITTKETLNETRFDNMVNNSIVNSTLNSNNSQILNDSTVSNNTSMFECFGKMFNNSLVCNGHGSCISQNLCKCHDLYFGVECQNKSIDPITCYGINQSNDSVCNNGGVCISNDTCQCKTGYYGTKCSVFLLAQPNFNNYGNTLEFHFKTSITMSDHVVDCKKIIVTVDNTIFGENPTCYWKNSNFFIELGGQHSIRQNITINVNGLDDSESRTLYLSLTVIPSLNPVKPVAVLSYKKLISSCEMIEIDASQSYCGDLKPLKYIWSIESSDDPKLSFQNIIYTNEFNSSIRVDNGSSGVYIFGLIIQSSLSGVSSEKEFITITKSTVPSPTISIINSKLSNVELNSVPIIIKKTIEFPSCYFGNKEFTYVWTKISGSSLNYEIDSNNDLVIKEFQDGADQIYSFQLQAQFDSHSNSSTSSVTISTKSKELELNIFTSSLSTSEATLQVEYSDPDNLQSTEEWTWKCLDSKQACQDASITSSLALCSKKKSETCTIQKSTLSKFDISLLIQKGSRFIEKSIEVTFPSSVSNIPPAISLVSVYPKRFKVTKDEILSLQLSVILNGDEKITLEENISREWTMNDKSIDASMTTLMKSDISKTSSLILSLSELLEDTEYTLTLKATDIINGLASLYSYSFKVVKSPKSCKCSISPSSGYALETSFSFSCPNCQNAEGTIDFVFGFIDDKSGVKIPLYNLGEKFATYFPSPYTGETLSTFVSIVDTDTGASVEIKKEVLILTPVAKSVTETKKKVTLWQKYASSASDSAKLVFNSATISRTAELMLAKLNSKRSAPCSNHGEYNSESGKCECDEGYTSLNCLLTVEDYNAIYSLREEMIDRMIVGINERNPLELLWDVHLKIFIFGLESIAASSESISSLPFEKMFNLTEKLIFMANQNTKLRTSYGVDYLINSLLNHFMRLLRRIENSYRTRLINLLKMTNKIFMRNYFVGQVDYSVNLSEFSSVASLNYRNQHSNKIISLRNNTYSIRFDEIMGDVSNRIVLSTSMFSISDCFGISSLLSKQFIKQVIYSLKNREESFSKQLNLMTNVIVMDKKYESNHQFIFNMQNYNFTNLNLEKVSHQVESFENREIQTRNTVNTTLECTPLESLFDMSVSNCSTRISYPNVICVCPNSVSSIVILEKILTNTLILNSEDIMNPILPISNQYHLYGLFGLFGLLVVILLSCLSICLIIIVCKLRKKKTKKNDSCSASEKQIELITV</sequence>
<dbReference type="GeneID" id="8860403"/>
<gene>
    <name evidence="7" type="ORF">NAEGRDRAFT_64611</name>
</gene>
<feature type="domain" description="EGF-like" evidence="6">
    <location>
        <begin position="1328"/>
        <end position="1361"/>
    </location>
</feature>
<dbReference type="SUPFAM" id="SSF101898">
    <property type="entry name" value="NHL repeat"/>
    <property type="match status" value="2"/>
</dbReference>
<dbReference type="InParanoid" id="D2V6Z6"/>
<keyword evidence="8" id="KW-1185">Reference proteome</keyword>
<keyword evidence="5" id="KW-1133">Transmembrane helix</keyword>
<feature type="disulfide bond" evidence="3">
    <location>
        <begin position="973"/>
        <end position="982"/>
    </location>
</feature>
<feature type="disulfide bond" evidence="3">
    <location>
        <begin position="1013"/>
        <end position="1022"/>
    </location>
</feature>
<evidence type="ECO:0000256" key="2">
    <source>
        <dbReference type="ARBA" id="ARBA00023157"/>
    </source>
</evidence>